<dbReference type="AlphaFoldDB" id="A0A7C3IBF4"/>
<dbReference type="EMBL" id="DSTU01000001">
    <property type="protein sequence ID" value="HFJ53217.1"/>
    <property type="molecule type" value="Genomic_DNA"/>
</dbReference>
<dbReference type="InterPro" id="IPR012933">
    <property type="entry name" value="HicA_mRNA_interferase"/>
</dbReference>
<evidence type="ECO:0000256" key="1">
    <source>
        <dbReference type="ARBA" id="ARBA00006620"/>
    </source>
</evidence>
<dbReference type="GO" id="GO:0004519">
    <property type="term" value="F:endonuclease activity"/>
    <property type="evidence" value="ECO:0007669"/>
    <property type="project" value="UniProtKB-KW"/>
</dbReference>
<protein>
    <submittedName>
        <fullName evidence="9">Type II toxin-antitoxin system HicA family toxin</fullName>
    </submittedName>
</protein>
<dbReference type="Pfam" id="PF07927">
    <property type="entry name" value="HicA_toxin"/>
    <property type="match status" value="1"/>
</dbReference>
<accession>A0A7C3IBF4</accession>
<keyword evidence="5" id="KW-0378">Hydrolase</keyword>
<evidence type="ECO:0000256" key="2">
    <source>
        <dbReference type="ARBA" id="ARBA00022649"/>
    </source>
</evidence>
<evidence type="ECO:0000256" key="3">
    <source>
        <dbReference type="ARBA" id="ARBA00022722"/>
    </source>
</evidence>
<dbReference type="EMBL" id="DSLG01000007">
    <property type="protein sequence ID" value="HEA87480.1"/>
    <property type="molecule type" value="Genomic_DNA"/>
</dbReference>
<sequence length="68" mass="7787">MVALLRRLGYQTLRQRGSHVQLSRTTRSGEHRITIPLHRTLAKGTLNDILTRVAERLGISKEQLLSRL</sequence>
<dbReference type="InterPro" id="IPR038570">
    <property type="entry name" value="HicA_sf"/>
</dbReference>
<evidence type="ECO:0000313" key="9">
    <source>
        <dbReference type="EMBL" id="HFJ53217.1"/>
    </source>
</evidence>
<dbReference type="SUPFAM" id="SSF54786">
    <property type="entry name" value="YcfA/nrd intein domain"/>
    <property type="match status" value="1"/>
</dbReference>
<dbReference type="GO" id="GO:0016787">
    <property type="term" value="F:hydrolase activity"/>
    <property type="evidence" value="ECO:0007669"/>
    <property type="project" value="UniProtKB-KW"/>
</dbReference>
<dbReference type="GO" id="GO:0003729">
    <property type="term" value="F:mRNA binding"/>
    <property type="evidence" value="ECO:0007669"/>
    <property type="project" value="InterPro"/>
</dbReference>
<reference evidence="9" key="1">
    <citation type="journal article" date="2020" name="mSystems">
        <title>Genome- and Community-Level Interaction Insights into Carbon Utilization and Element Cycling Functions of Hydrothermarchaeota in Hydrothermal Sediment.</title>
        <authorList>
            <person name="Zhou Z."/>
            <person name="Liu Y."/>
            <person name="Xu W."/>
            <person name="Pan J."/>
            <person name="Luo Z.H."/>
            <person name="Li M."/>
        </authorList>
    </citation>
    <scope>NUCLEOTIDE SEQUENCE [LARGE SCALE GENOMIC DNA]</scope>
    <source>
        <strain evidence="8">SpSt-265</strain>
        <strain evidence="9">SpSt-465</strain>
    </source>
</reference>
<name>A0A7C3IBF4_UNCW3</name>
<evidence type="ECO:0000256" key="7">
    <source>
        <dbReference type="ARBA" id="ARBA00023016"/>
    </source>
</evidence>
<proteinExistence type="inferred from homology"/>
<organism evidence="9">
    <name type="scientific">candidate division WOR-3 bacterium</name>
    <dbReference type="NCBI Taxonomy" id="2052148"/>
    <lineage>
        <taxon>Bacteria</taxon>
        <taxon>Bacteria division WOR-3</taxon>
    </lineage>
</organism>
<gene>
    <name evidence="8" type="ORF">ENP94_05655</name>
    <name evidence="9" type="ORF">ENS16_00800</name>
</gene>
<evidence type="ECO:0000256" key="5">
    <source>
        <dbReference type="ARBA" id="ARBA00022801"/>
    </source>
</evidence>
<keyword evidence="3" id="KW-0540">Nuclease</keyword>
<keyword evidence="2" id="KW-1277">Toxin-antitoxin system</keyword>
<dbReference type="Gene3D" id="3.30.920.30">
    <property type="entry name" value="Hypothetical protein"/>
    <property type="match status" value="1"/>
</dbReference>
<keyword evidence="7" id="KW-0346">Stress response</keyword>
<keyword evidence="6" id="KW-0694">RNA-binding</keyword>
<comment type="similarity">
    <text evidence="1">Belongs to the HicA mRNA interferase family.</text>
</comment>
<evidence type="ECO:0000256" key="6">
    <source>
        <dbReference type="ARBA" id="ARBA00022884"/>
    </source>
</evidence>
<evidence type="ECO:0000256" key="4">
    <source>
        <dbReference type="ARBA" id="ARBA00022759"/>
    </source>
</evidence>
<comment type="caution">
    <text evidence="9">The sequence shown here is derived from an EMBL/GenBank/DDBJ whole genome shotgun (WGS) entry which is preliminary data.</text>
</comment>
<evidence type="ECO:0000313" key="8">
    <source>
        <dbReference type="EMBL" id="HEA87480.1"/>
    </source>
</evidence>
<keyword evidence="4" id="KW-0255">Endonuclease</keyword>